<dbReference type="RefSeq" id="WP_162916251.1">
    <property type="nucleotide sequence ID" value="NZ_MSRG01000012.1"/>
</dbReference>
<comment type="caution">
    <text evidence="1">The sequence shown here is derived from an EMBL/GenBank/DDBJ whole genome shotgun (WGS) entry which is preliminary data.</text>
</comment>
<dbReference type="AlphaFoldDB" id="A0A242N2L2"/>
<gene>
    <name evidence="2" type="ORF">PAMC26510_02335</name>
    <name evidence="1" type="ORF">PAMC26577_07250</name>
</gene>
<evidence type="ECO:0000313" key="4">
    <source>
        <dbReference type="Proteomes" id="UP000195221"/>
    </source>
</evidence>
<proteinExistence type="predicted"/>
<evidence type="ECO:0000313" key="3">
    <source>
        <dbReference type="Proteomes" id="UP000194546"/>
    </source>
</evidence>
<protein>
    <submittedName>
        <fullName evidence="1">Uncharacterized protein</fullName>
    </submittedName>
</protein>
<dbReference type="EMBL" id="NBTZ01000027">
    <property type="protein sequence ID" value="OTP77910.1"/>
    <property type="molecule type" value="Genomic_DNA"/>
</dbReference>
<organism evidence="1 4">
    <name type="scientific">Caballeronia sordidicola</name>
    <name type="common">Burkholderia sordidicola</name>
    <dbReference type="NCBI Taxonomy" id="196367"/>
    <lineage>
        <taxon>Bacteria</taxon>
        <taxon>Pseudomonadati</taxon>
        <taxon>Pseudomonadota</taxon>
        <taxon>Betaproteobacteria</taxon>
        <taxon>Burkholderiales</taxon>
        <taxon>Burkholderiaceae</taxon>
        <taxon>Caballeronia</taxon>
    </lineage>
</organism>
<evidence type="ECO:0000313" key="1">
    <source>
        <dbReference type="EMBL" id="OTP77910.1"/>
    </source>
</evidence>
<accession>A0A242N2L2</accession>
<dbReference type="EMBL" id="NBTY01000006">
    <property type="protein sequence ID" value="OTP80458.1"/>
    <property type="molecule type" value="Genomic_DNA"/>
</dbReference>
<reference evidence="2 3" key="1">
    <citation type="submission" date="2017-03" db="EMBL/GenBank/DDBJ databases">
        <title>Genome analysis of strain PAMC 26510.</title>
        <authorList>
            <person name="Oh H.-M."/>
            <person name="Yang J.-A."/>
        </authorList>
    </citation>
    <scope>NUCLEOTIDE SEQUENCE [LARGE SCALE GENOMIC DNA]</scope>
    <source>
        <strain evidence="2 3">PAMC 26510</strain>
    </source>
</reference>
<evidence type="ECO:0000313" key="2">
    <source>
        <dbReference type="EMBL" id="OTP80458.1"/>
    </source>
</evidence>
<dbReference type="Proteomes" id="UP000194546">
    <property type="component" value="Unassembled WGS sequence"/>
</dbReference>
<dbReference type="Proteomes" id="UP000195221">
    <property type="component" value="Unassembled WGS sequence"/>
</dbReference>
<name>A0A242N2L2_CABSO</name>
<sequence>MPEGLVVPSERLVVARFGYSQPARFGSGDDLALIDAPIRSTRDINH</sequence>
<reference evidence="1 4" key="2">
    <citation type="submission" date="2017-03" db="EMBL/GenBank/DDBJ databases">
        <title>Genome analysis of strain PAMC 26577.</title>
        <authorList>
            <person name="Oh H.-M."/>
            <person name="Yang J.-A."/>
        </authorList>
    </citation>
    <scope>NUCLEOTIDE SEQUENCE [LARGE SCALE GENOMIC DNA]</scope>
    <source>
        <strain evidence="1 4">PAMC 26577</strain>
    </source>
</reference>